<evidence type="ECO:0000313" key="2">
    <source>
        <dbReference type="Proteomes" id="UP001234297"/>
    </source>
</evidence>
<dbReference type="Proteomes" id="UP001234297">
    <property type="component" value="Chromosome 11"/>
</dbReference>
<accession>A0ACC2KWR6</accession>
<reference evidence="1 2" key="1">
    <citation type="journal article" date="2022" name="Hortic Res">
        <title>A haplotype resolved chromosomal level avocado genome allows analysis of novel avocado genes.</title>
        <authorList>
            <person name="Nath O."/>
            <person name="Fletcher S.J."/>
            <person name="Hayward A."/>
            <person name="Shaw L.M."/>
            <person name="Masouleh A.K."/>
            <person name="Furtado A."/>
            <person name="Henry R.J."/>
            <person name="Mitter N."/>
        </authorList>
    </citation>
    <scope>NUCLEOTIDE SEQUENCE [LARGE SCALE GENOMIC DNA]</scope>
    <source>
        <strain evidence="2">cv. Hass</strain>
    </source>
</reference>
<sequence length="228" mass="26702">MARKKVKLAWIANDSSRKATYKKRKKGLIKKVCELSTLCDVNACAVVYGPGERQPDVWPWAGNAQHVVMRFKSLPEMEQSKKMMNQEAFLSQRMAKLNDQLKKQQREIRQLEVTMLLHQCLSGKGLQEASVNDLSELMWVIESEMKKVQERVEFIQQEKGKRMLKMKEEEEGRTTTALEEVVAMEMEALQKQQWFMDVLNQQDHMVWCWEEMTQPFGDCNPWLDGPYP</sequence>
<comment type="caution">
    <text evidence="1">The sequence shown here is derived from an EMBL/GenBank/DDBJ whole genome shotgun (WGS) entry which is preliminary data.</text>
</comment>
<proteinExistence type="predicted"/>
<protein>
    <submittedName>
        <fullName evidence="1">Uncharacterized protein</fullName>
    </submittedName>
</protein>
<dbReference type="EMBL" id="CM056819">
    <property type="protein sequence ID" value="KAJ8625418.1"/>
    <property type="molecule type" value="Genomic_DNA"/>
</dbReference>
<organism evidence="1 2">
    <name type="scientific">Persea americana</name>
    <name type="common">Avocado</name>
    <dbReference type="NCBI Taxonomy" id="3435"/>
    <lineage>
        <taxon>Eukaryota</taxon>
        <taxon>Viridiplantae</taxon>
        <taxon>Streptophyta</taxon>
        <taxon>Embryophyta</taxon>
        <taxon>Tracheophyta</taxon>
        <taxon>Spermatophyta</taxon>
        <taxon>Magnoliopsida</taxon>
        <taxon>Magnoliidae</taxon>
        <taxon>Laurales</taxon>
        <taxon>Lauraceae</taxon>
        <taxon>Persea</taxon>
    </lineage>
</organism>
<name>A0ACC2KWR6_PERAE</name>
<gene>
    <name evidence="1" type="ORF">MRB53_033948</name>
</gene>
<evidence type="ECO:0000313" key="1">
    <source>
        <dbReference type="EMBL" id="KAJ8625418.1"/>
    </source>
</evidence>
<keyword evidence="2" id="KW-1185">Reference proteome</keyword>